<dbReference type="InterPro" id="IPR007452">
    <property type="entry name" value="TamB_C"/>
</dbReference>
<dbReference type="EMBL" id="CBTJ020000002">
    <property type="protein sequence ID" value="CDI01027.1"/>
    <property type="molecule type" value="Genomic_DNA"/>
</dbReference>
<dbReference type="OrthoDB" id="5555605at2"/>
<evidence type="ECO:0000259" key="5">
    <source>
        <dbReference type="Pfam" id="PF04357"/>
    </source>
</evidence>
<keyword evidence="4" id="KW-0472">Membrane</keyword>
<feature type="domain" description="Translocation and assembly module TamB C-terminal" evidence="5">
    <location>
        <begin position="1046"/>
        <end position="1382"/>
    </location>
</feature>
<dbReference type="Proteomes" id="UP000035760">
    <property type="component" value="Unassembled WGS sequence"/>
</dbReference>
<dbReference type="PANTHER" id="PTHR36985">
    <property type="entry name" value="TRANSLOCATION AND ASSEMBLY MODULE SUBUNIT TAMB"/>
    <property type="match status" value="1"/>
</dbReference>
<dbReference type="RefSeq" id="WP_139031618.1">
    <property type="nucleotide sequence ID" value="NZ_CBTJ020000002.1"/>
</dbReference>
<evidence type="ECO:0000313" key="7">
    <source>
        <dbReference type="Proteomes" id="UP000035760"/>
    </source>
</evidence>
<keyword evidence="3" id="KW-1133">Transmembrane helix</keyword>
<dbReference type="PANTHER" id="PTHR36985:SF1">
    <property type="entry name" value="TRANSLOCATION AND ASSEMBLY MODULE SUBUNIT TAMB"/>
    <property type="match status" value="1"/>
</dbReference>
<reference evidence="6" key="2">
    <citation type="submission" date="2014-03" db="EMBL/GenBank/DDBJ databases">
        <title>Candidatus Competibacter-lineage genomes retrieved from metagenomes reveal functional metabolic diversity.</title>
        <authorList>
            <person name="McIlroy S.J."/>
            <person name="Albertsen M."/>
            <person name="Andresen E.K."/>
            <person name="Saunders A.M."/>
            <person name="Kristiansen R."/>
            <person name="Stokholm-Bjerregaard M."/>
            <person name="Nielsen K.L."/>
            <person name="Nielsen P.H."/>
        </authorList>
    </citation>
    <scope>NUCLEOTIDE SEQUENCE</scope>
    <source>
        <strain evidence="6">Run_A_D11</strain>
    </source>
</reference>
<accession>W6M0V6</accession>
<dbReference type="GO" id="GO:0005886">
    <property type="term" value="C:plasma membrane"/>
    <property type="evidence" value="ECO:0007669"/>
    <property type="project" value="InterPro"/>
</dbReference>
<protein>
    <recommendedName>
        <fullName evidence="5">Translocation and assembly module TamB C-terminal domain-containing protein</fullName>
    </recommendedName>
</protein>
<evidence type="ECO:0000256" key="4">
    <source>
        <dbReference type="ARBA" id="ARBA00023136"/>
    </source>
</evidence>
<organism evidence="6 7">
    <name type="scientific">Candidatus Competibacter denitrificans Run_A_D11</name>
    <dbReference type="NCBI Taxonomy" id="1400863"/>
    <lineage>
        <taxon>Bacteria</taxon>
        <taxon>Pseudomonadati</taxon>
        <taxon>Pseudomonadota</taxon>
        <taxon>Gammaproteobacteria</taxon>
        <taxon>Candidatus Competibacteraceae</taxon>
        <taxon>Candidatus Competibacter</taxon>
    </lineage>
</organism>
<reference evidence="6" key="1">
    <citation type="submission" date="2013-07" db="EMBL/GenBank/DDBJ databases">
        <authorList>
            <person name="McIlroy S."/>
        </authorList>
    </citation>
    <scope>NUCLEOTIDE SEQUENCE [LARGE SCALE GENOMIC DNA]</scope>
    <source>
        <strain evidence="6">Run_A_D11</strain>
    </source>
</reference>
<keyword evidence="2" id="KW-0812">Transmembrane</keyword>
<dbReference type="GO" id="GO:0009306">
    <property type="term" value="P:protein secretion"/>
    <property type="evidence" value="ECO:0007669"/>
    <property type="project" value="InterPro"/>
</dbReference>
<dbReference type="GO" id="GO:0097347">
    <property type="term" value="C:TAM protein secretion complex"/>
    <property type="evidence" value="ECO:0007669"/>
    <property type="project" value="TreeGrafter"/>
</dbReference>
<comment type="caution">
    <text evidence="6">The sequence shown here is derived from an EMBL/GenBank/DDBJ whole genome shotgun (WGS) entry which is preliminary data.</text>
</comment>
<evidence type="ECO:0000313" key="6">
    <source>
        <dbReference type="EMBL" id="CDI01027.1"/>
    </source>
</evidence>
<evidence type="ECO:0000256" key="3">
    <source>
        <dbReference type="ARBA" id="ARBA00022989"/>
    </source>
</evidence>
<dbReference type="STRING" id="1400863.BN873_100039"/>
<keyword evidence="7" id="KW-1185">Reference proteome</keyword>
<proteinExistence type="predicted"/>
<dbReference type="Pfam" id="PF04357">
    <property type="entry name" value="TamB"/>
    <property type="match status" value="1"/>
</dbReference>
<comment type="subcellular location">
    <subcellularLocation>
        <location evidence="1">Membrane</location>
        <topology evidence="1">Single-pass membrane protein</topology>
    </subcellularLocation>
</comment>
<gene>
    <name evidence="6" type="ORF">BN873_100039</name>
</gene>
<evidence type="ECO:0000256" key="1">
    <source>
        <dbReference type="ARBA" id="ARBA00004167"/>
    </source>
</evidence>
<sequence>MSIAPTMRRAALWLGGGVLVFLLLLLVLGGIGLTTQAGLNSLLELAHRFAPGQLTYDKISGRLWGPLHIEGLRYEDGPLKLKLNKADLEWNPAQLFSRQLNLDRLHFDGLEIHLPPPGEDKPPTTEPFVLPEIQLPIGATIADLQGRNIRIIPANAPPIQIDAIDLKAHAAAEGLKVDHLAIKSPLGDLRLKGQVDPTGNYPLTLDLDWQTPFLSQYGTFSGQGKVRGTLRERLTVTHEITGPATLELDAEVRKPLTEAIWSAKTKLDVPDLKPFAPDLAGKPLTAHLDAQGVMSRFTGQGEIAATLPELGKTTVRFTVAGDPQNIKIDTLQVAAPERDLTLTAEGEAQLTEGALPKFRSHAELKATVPELGPTTLQLTAAGDAKTIKLDDVRLTAPAWALNLLTQGEAQFADGAFSGLQAQGEMNATVPQFGPVALRFTADGDAKTVKLNELRLTAAQHPLKLNVQGQVELADLRFQANGQWQSLAWPLKGIPQIQSTKGDFTAEGTPKDYRFTATATDLRGPNVPKGTWALTGQGSEQGVRDVKLTGKTLEGTLQAAADATWAPAVGWQASVNGQGINPGAHWQDVPGKLNFQLKSDGGLENGELRTNVLLEDLTGTLSGQRVAGKADVSVRGQNLTVRDLNVSAGDARLEATGTLTERLDLVWKLNAPQLKSLVPGLSGTVASTGKLSGSRTSPIIAANIAVDNLKQGANQIQRLRGEANIDAGGVGRSQLKIIGDSLVLGGQKWQSLQVDGSGTAAAHDLKAELSGEPGSFLLALAGSLQTPAMLWQGRITQLTAKNTPAGNWSLEKPAAVRASAKEASLDTACLSSAPTRLCLQGQWQQAGDFNGRVQLSNLNPDQFKRFFPKEVALTTSINGEATVSGKIGGALLGKANVTIAPGNVSLQNQGRPVTIAFNGGTLKLDSNGRTATSQARLDLGSTGQLQANLQVQDPLGAGRLNGKIEGAITDLKIVSAFVPEITEISGQVRADVALGGTLTKPLMRGDVRLENTALSIPEAGLKLRAVQFAATSTGQGPIRLAGSVQSEPGQLQVDGHYDPFKGQLILAIIGENFQALKTTDVQIQISPDLKIDYTPQQTRLQGTLTIPRAFLRPGGQRPGAINASSDTVIVKNRDGTAPEAKERGMAIFADMRVVLGQDVQLETPAFKGKLRGDLRVLQSPQLAPRASGDIEVVAGKYKIYGEEIEIQRGQLLFSSSALDNPSLELRVVRQERNIISGAEIMAGAQVRGTLKRPKLTFFSSPNMSDPDVLAYLVLGRAPGGSGTETAMLFKAASALGSGQSGGLSKSLTDAFGLDSAELGSTSQGGTSFMLGKYLTPRLYVGYGIGLLNALNTFFLKYRFTEHLMLESATNSSGTGGDFIYTIER</sequence>
<name>W6M0V6_9GAMM</name>
<evidence type="ECO:0000256" key="2">
    <source>
        <dbReference type="ARBA" id="ARBA00022692"/>
    </source>
</evidence>